<evidence type="ECO:0000256" key="1">
    <source>
        <dbReference type="SAM" id="MobiDB-lite"/>
    </source>
</evidence>
<feature type="compositionally biased region" description="Low complexity" evidence="1">
    <location>
        <begin position="124"/>
        <end position="140"/>
    </location>
</feature>
<dbReference type="AlphaFoldDB" id="A0A1G8VP87"/>
<proteinExistence type="predicted"/>
<dbReference type="InterPro" id="IPR058929">
    <property type="entry name" value="Ig_halo"/>
</dbReference>
<dbReference type="Proteomes" id="UP000198882">
    <property type="component" value="Unassembled WGS sequence"/>
</dbReference>
<evidence type="ECO:0000259" key="2">
    <source>
        <dbReference type="Pfam" id="PF25942"/>
    </source>
</evidence>
<gene>
    <name evidence="3" type="ORF">SAMN04515672_1436</name>
</gene>
<dbReference type="EMBL" id="FNFE01000001">
    <property type="protein sequence ID" value="SDJ67812.1"/>
    <property type="molecule type" value="Genomic_DNA"/>
</dbReference>
<dbReference type="OrthoDB" id="379838at2157"/>
<dbReference type="PROSITE" id="PS51257">
    <property type="entry name" value="PROKAR_LIPOPROTEIN"/>
    <property type="match status" value="1"/>
</dbReference>
<evidence type="ECO:0000313" key="4">
    <source>
        <dbReference type="Proteomes" id="UP000198882"/>
    </source>
</evidence>
<keyword evidence="4" id="KW-1185">Reference proteome</keyword>
<feature type="domain" description="Ig-like" evidence="2">
    <location>
        <begin position="83"/>
        <end position="156"/>
    </location>
</feature>
<reference evidence="4" key="1">
    <citation type="submission" date="2016-10" db="EMBL/GenBank/DDBJ databases">
        <authorList>
            <person name="Varghese N."/>
            <person name="Submissions S."/>
        </authorList>
    </citation>
    <scope>NUCLEOTIDE SEQUENCE [LARGE SCALE GENOMIC DNA]</scope>
    <source>
        <strain evidence="4">B4,CECT 8067,JCM 17497</strain>
    </source>
</reference>
<accession>A0A1G8VP87</accession>
<dbReference type="RefSeq" id="WP_090303852.1">
    <property type="nucleotide sequence ID" value="NZ_FNFE01000001.1"/>
</dbReference>
<protein>
    <recommendedName>
        <fullName evidence="2">Ig-like domain-containing protein</fullName>
    </recommendedName>
</protein>
<dbReference type="Pfam" id="PF25942">
    <property type="entry name" value="Ig_halo"/>
    <property type="match status" value="1"/>
</dbReference>
<feature type="region of interest" description="Disordered" evidence="1">
    <location>
        <begin position="25"/>
        <end position="57"/>
    </location>
</feature>
<organism evidence="3 4">
    <name type="scientific">Natronorubrum texcoconense</name>
    <dbReference type="NCBI Taxonomy" id="1095776"/>
    <lineage>
        <taxon>Archaea</taxon>
        <taxon>Methanobacteriati</taxon>
        <taxon>Methanobacteriota</taxon>
        <taxon>Stenosarchaea group</taxon>
        <taxon>Halobacteria</taxon>
        <taxon>Halobacteriales</taxon>
        <taxon>Natrialbaceae</taxon>
        <taxon>Natronorubrum</taxon>
    </lineage>
</organism>
<feature type="region of interest" description="Disordered" evidence="1">
    <location>
        <begin position="124"/>
        <end position="153"/>
    </location>
</feature>
<sequence>MNRRDIISLGAGVCVSAIAGCLGRTADSADGGSDNESLWADEGENTSNGESSADEPLERIVIGDESETDAAYSLYVRNASDDERSVEIQIEHDEETVLDRTEDVPAEAYLEVALVDSGTYETTVESESSQSSVSMTPPSGDCEESRTVMTLGDGGIGVDTSIVC</sequence>
<evidence type="ECO:0000313" key="3">
    <source>
        <dbReference type="EMBL" id="SDJ67812.1"/>
    </source>
</evidence>
<name>A0A1G8VP87_9EURY</name>